<dbReference type="RefSeq" id="WP_133264517.1">
    <property type="nucleotide sequence ID" value="NZ_JAGYGP010000001.1"/>
</dbReference>
<dbReference type="Proteomes" id="UP000295681">
    <property type="component" value="Unassembled WGS sequence"/>
</dbReference>
<dbReference type="PANTHER" id="PTHR43479:SF11">
    <property type="entry name" value="ACREF_ENVCD OPERON REPRESSOR-RELATED"/>
    <property type="match status" value="1"/>
</dbReference>
<dbReference type="AlphaFoldDB" id="A0A4R5N6Q4"/>
<keyword evidence="5" id="KW-1185">Reference proteome</keyword>
<organism evidence="4 5">
    <name type="scientific">Leuconostoc fallax</name>
    <dbReference type="NCBI Taxonomy" id="1251"/>
    <lineage>
        <taxon>Bacteria</taxon>
        <taxon>Bacillati</taxon>
        <taxon>Bacillota</taxon>
        <taxon>Bacilli</taxon>
        <taxon>Lactobacillales</taxon>
        <taxon>Lactobacillaceae</taxon>
        <taxon>Leuconostoc</taxon>
    </lineage>
</organism>
<evidence type="ECO:0000259" key="3">
    <source>
        <dbReference type="PROSITE" id="PS50977"/>
    </source>
</evidence>
<accession>A0A4R5N6Q4</accession>
<dbReference type="InterPro" id="IPR050624">
    <property type="entry name" value="HTH-type_Tx_Regulator"/>
</dbReference>
<dbReference type="EMBL" id="PUFI01000015">
    <property type="protein sequence ID" value="TDG67474.1"/>
    <property type="molecule type" value="Genomic_DNA"/>
</dbReference>
<dbReference type="InterPro" id="IPR001647">
    <property type="entry name" value="HTH_TetR"/>
</dbReference>
<gene>
    <name evidence="4" type="ORF">C5L23_001273</name>
</gene>
<keyword evidence="1 2" id="KW-0238">DNA-binding</keyword>
<dbReference type="PROSITE" id="PS50977">
    <property type="entry name" value="HTH_TETR_2"/>
    <property type="match status" value="1"/>
</dbReference>
<dbReference type="STRING" id="907931.GCA_000165675_01568"/>
<dbReference type="GO" id="GO:0003677">
    <property type="term" value="F:DNA binding"/>
    <property type="evidence" value="ECO:0007669"/>
    <property type="project" value="UniProtKB-UniRule"/>
</dbReference>
<dbReference type="InterPro" id="IPR009057">
    <property type="entry name" value="Homeodomain-like_sf"/>
</dbReference>
<evidence type="ECO:0000256" key="2">
    <source>
        <dbReference type="PROSITE-ProRule" id="PRU00335"/>
    </source>
</evidence>
<dbReference type="Gene3D" id="1.10.357.10">
    <property type="entry name" value="Tetracycline Repressor, domain 2"/>
    <property type="match status" value="1"/>
</dbReference>
<dbReference type="SUPFAM" id="SSF46689">
    <property type="entry name" value="Homeodomain-like"/>
    <property type="match status" value="1"/>
</dbReference>
<name>A0A4R5N6Q4_9LACO</name>
<reference evidence="4 5" key="1">
    <citation type="journal article" date="2019" name="Appl. Microbiol. Biotechnol.">
        <title>Uncovering carbohydrate metabolism through a genotype-phenotype association study of 56 lactic acid bacteria genomes.</title>
        <authorList>
            <person name="Buron-Moles G."/>
            <person name="Chailyan A."/>
            <person name="Dolejs I."/>
            <person name="Forster J."/>
            <person name="Miks M.H."/>
        </authorList>
    </citation>
    <scope>NUCLEOTIDE SEQUENCE [LARGE SCALE GENOMIC DNA]</scope>
    <source>
        <strain evidence="4 5">ATCC 700006</strain>
    </source>
</reference>
<evidence type="ECO:0000313" key="5">
    <source>
        <dbReference type="Proteomes" id="UP000295681"/>
    </source>
</evidence>
<feature type="domain" description="HTH tetR-type" evidence="3">
    <location>
        <begin position="5"/>
        <end position="65"/>
    </location>
</feature>
<evidence type="ECO:0000313" key="4">
    <source>
        <dbReference type="EMBL" id="TDG67474.1"/>
    </source>
</evidence>
<dbReference type="PANTHER" id="PTHR43479">
    <property type="entry name" value="ACREF/ENVCD OPERON REPRESSOR-RELATED"/>
    <property type="match status" value="1"/>
</dbReference>
<sequence length="180" mass="21005">MKIKEKTKDKLIFALYELTKIKSLDKISVSELTIKAGLNRGTFYLNYDDFNDFIISVERELLAELDKLLISDLVACGLGKGIPKIFEFIFNHMQSFKIVSLDDVFLKQFEKLISDFIQTNNEFNITIPQKYAQTLLLNSTISIIKIWVFEQYPRSVEEITDIYYKTRTLSPIELVMHETN</sequence>
<protein>
    <recommendedName>
        <fullName evidence="3">HTH tetR-type domain-containing protein</fullName>
    </recommendedName>
</protein>
<evidence type="ECO:0000256" key="1">
    <source>
        <dbReference type="ARBA" id="ARBA00023125"/>
    </source>
</evidence>
<comment type="caution">
    <text evidence="4">The sequence shown here is derived from an EMBL/GenBank/DDBJ whole genome shotgun (WGS) entry which is preliminary data.</text>
</comment>
<feature type="DNA-binding region" description="H-T-H motif" evidence="2">
    <location>
        <begin position="28"/>
        <end position="47"/>
    </location>
</feature>
<proteinExistence type="predicted"/>